<reference evidence="1 2" key="1">
    <citation type="journal article" date="2023" name="Science">
        <title>Complex scaffold remodeling in plant triterpene biosynthesis.</title>
        <authorList>
            <person name="De La Pena R."/>
            <person name="Hodgson H."/>
            <person name="Liu J.C."/>
            <person name="Stephenson M.J."/>
            <person name="Martin A.C."/>
            <person name="Owen C."/>
            <person name="Harkess A."/>
            <person name="Leebens-Mack J."/>
            <person name="Jimenez L.E."/>
            <person name="Osbourn A."/>
            <person name="Sattely E.S."/>
        </authorList>
    </citation>
    <scope>NUCLEOTIDE SEQUENCE [LARGE SCALE GENOMIC DNA]</scope>
    <source>
        <strain evidence="2">cv. JPN11</strain>
        <tissue evidence="1">Leaf</tissue>
    </source>
</reference>
<gene>
    <name evidence="1" type="ORF">OWV82_015693</name>
</gene>
<protein>
    <submittedName>
        <fullName evidence="1">Protein NRDE2-like</fullName>
    </submittedName>
</protein>
<dbReference type="Proteomes" id="UP001164539">
    <property type="component" value="Chromosome 8"/>
</dbReference>
<organism evidence="1 2">
    <name type="scientific">Melia azedarach</name>
    <name type="common">Chinaberry tree</name>
    <dbReference type="NCBI Taxonomy" id="155640"/>
    <lineage>
        <taxon>Eukaryota</taxon>
        <taxon>Viridiplantae</taxon>
        <taxon>Streptophyta</taxon>
        <taxon>Embryophyta</taxon>
        <taxon>Tracheophyta</taxon>
        <taxon>Spermatophyta</taxon>
        <taxon>Magnoliopsida</taxon>
        <taxon>eudicotyledons</taxon>
        <taxon>Gunneridae</taxon>
        <taxon>Pentapetalae</taxon>
        <taxon>rosids</taxon>
        <taxon>malvids</taxon>
        <taxon>Sapindales</taxon>
        <taxon>Meliaceae</taxon>
        <taxon>Melia</taxon>
    </lineage>
</organism>
<sequence length="1142" mass="131471">MEEQRSAVAAAAEEQEEEEKPRPSLFPLFPAANTSISQPTPPPLSNQWLCNNSFTTDISVINDAVLATSAAYEDSYRDEEEKEDQPQLSPSPRYELLEEESDEEKGSKRKEKKKRKRSKERGEKCDAFVSTKSKDYYFDSHGDRDNLVYGRIYRMDVPRYKVYNPEKLSRFYSEGFRRLTKRDSALDRDYDDDEMDSKVKSGGRYWSAKYAAFERHKNFKRVRLIAPPKSSAVTVYDDAFIPLVENEVYHDAFNSSVLEESWEDEVLRKTREFNKQMREHPYDVKGWLEFAEFQDMVGSKESKKGVRMQILEKKISILEKAVELNPDNEELLLSLMKAYQSRDSTDVLTGRWEKVLMQHSGSYKLWREFLRVVQGEFSRFKVSDMRKMYAHAIQALSAACSKQFRQVNQTIKPPPDPAIVQVELSLVDIFLSLCRLEWQAGYQELAASLLQAEIEFSSFCPSLLLTEQSKHRLFEHFWNSGGARVGEEGALGWSKWLEKEEENRQRIMKEEASRDDDEGGWTGWLEPVSKTKKDGKNPEGVVNDDVAAEDIEEEIDSEEIKQEDDTEALLKLLGIDVDAGANFEVNDTSTWTRWAEEELSRDCDQWMPVHTKDAAISHSDATEDRDADEQLLRVIMYEDVREYLFSLRSQEARLSLLSQFIDFFGGKISQGICTNSSSWNENLLTLDALPDFLSESLRKIDNDLAKTDSATSGFSLDIFLGSTNDTSRRTEMMKFLRNAILLCLTVFPRNYILEEAALVAEELSITKMNSSRCSVTPCRALAKGLLKSDRQDVLLCGVYARREAFFGNIDHARRVFDMALSSIEGLAPDLKSNAPLLYLWYAEVELANNSGSDPESLFRAIHILSCLGSGSTYSPFICQPSSLQLLRARQGYMERIKAVRSAWLRGAVNDQSIALICSAALFEELTNGWTAGIEVLHEAFTMVLPERRSYSYQLEFLFNFNVRLLWRHHKQLSLSKVWETILHGLEIYPYSPELFNTLVEMSNLYTTPNKLRWIFDLYCHKKPSVVVWLFALAFELSRGGPQHRIRGLFERALANDKVHCSVLLWRWYIAYEVYIACSPSTARRIFFRAIHACPWSKKLWLDGFLKLNSILTAKELSDLQEVMRDKELNLRTDIYEILLQDA</sequence>
<accession>A0ACC1XQ52</accession>
<evidence type="ECO:0000313" key="1">
    <source>
        <dbReference type="EMBL" id="KAJ4713631.1"/>
    </source>
</evidence>
<evidence type="ECO:0000313" key="2">
    <source>
        <dbReference type="Proteomes" id="UP001164539"/>
    </source>
</evidence>
<name>A0ACC1XQ52_MELAZ</name>
<comment type="caution">
    <text evidence="1">The sequence shown here is derived from an EMBL/GenBank/DDBJ whole genome shotgun (WGS) entry which is preliminary data.</text>
</comment>
<proteinExistence type="predicted"/>
<dbReference type="EMBL" id="CM051401">
    <property type="protein sequence ID" value="KAJ4713631.1"/>
    <property type="molecule type" value="Genomic_DNA"/>
</dbReference>
<keyword evidence="2" id="KW-1185">Reference proteome</keyword>